<dbReference type="RefSeq" id="WP_011076070.1">
    <property type="nucleotide sequence ID" value="NC_004369.1"/>
</dbReference>
<dbReference type="STRING" id="196164.gene:10743202"/>
<feature type="transmembrane region" description="Helical" evidence="1">
    <location>
        <begin position="190"/>
        <end position="210"/>
    </location>
</feature>
<dbReference type="EMBL" id="BA000035">
    <property type="protein sequence ID" value="BAC19564.1"/>
    <property type="molecule type" value="Genomic_DNA"/>
</dbReference>
<dbReference type="Proteomes" id="UP000001409">
    <property type="component" value="Chromosome"/>
</dbReference>
<dbReference type="AlphaFoldDB" id="Q8FLV5"/>
<dbReference type="Pfam" id="PF15420">
    <property type="entry name" value="Abhydrolase_9_N"/>
    <property type="match status" value="1"/>
</dbReference>
<evidence type="ECO:0000313" key="4">
    <source>
        <dbReference type="EMBL" id="BAC19564.1"/>
    </source>
</evidence>
<organism evidence="4 5">
    <name type="scientific">Corynebacterium efficiens (strain DSM 44549 / YS-314 / AJ 12310 / JCM 11189 / NBRC 100395)</name>
    <dbReference type="NCBI Taxonomy" id="196164"/>
    <lineage>
        <taxon>Bacteria</taxon>
        <taxon>Bacillati</taxon>
        <taxon>Actinomycetota</taxon>
        <taxon>Actinomycetes</taxon>
        <taxon>Mycobacteriales</taxon>
        <taxon>Corynebacteriaceae</taxon>
        <taxon>Corynebacterium</taxon>
    </lineage>
</organism>
<evidence type="ECO:0000259" key="2">
    <source>
        <dbReference type="Pfam" id="PF10081"/>
    </source>
</evidence>
<dbReference type="InterPro" id="IPR029058">
    <property type="entry name" value="AB_hydrolase_fold"/>
</dbReference>
<evidence type="ECO:0000256" key="1">
    <source>
        <dbReference type="SAM" id="Phobius"/>
    </source>
</evidence>
<dbReference type="Pfam" id="PF10081">
    <property type="entry name" value="Abhydrolase_9"/>
    <property type="match status" value="1"/>
</dbReference>
<dbReference type="SUPFAM" id="SSF53474">
    <property type="entry name" value="alpha/beta-Hydrolases"/>
    <property type="match status" value="1"/>
</dbReference>
<dbReference type="InterPro" id="IPR027788">
    <property type="entry name" value="Alpha/beta-hydrolase_N_dom"/>
</dbReference>
<name>Q8FLV5_COREF</name>
<keyword evidence="1" id="KW-0472">Membrane</keyword>
<sequence length="604" mass="66579">MPSAPRLVVRECVRWVGGGRRQALRLLGRGLAAGLELLPAVPRRILPRRMGAGLLGAEMATWWALSPSLLPRPWWVTAVNLAVCQAVGHGVATGVSTLAPRVPGLGQITHSAVGAITLATVAVGVQRQRNQSHLMGIKNRGPVETALGVLVGTVGYGALLVLGELIQGAVDRLRALAVRMLPSWIRWLSWPLSVCALSTAVMLLADRVVLRRMLNTAARKAEHLNRLVFPGTWQPWEPERSGSPWSHEHWGAVGSQGRAVLSGGPRRRDITEVTGLDPSRVHEPIRLFVGLVPGRTRAMQIDLLIREMHRTGAFRRDTIVITTSTGTGWITDWSVAAVEFLTGGHCATISMQYSYLPSWLSWYRDNDAPVRAARELIDAILPHHHSLPPHHRPRLYLAGESLGAYGTAGAYGDVRELLTRADGVMLSGTPRFSEAMQHLIAQRDAGSPERLPIIDGGRHIRFVADPAHLTCDYQGEGYACEWSHPRMIIAQHASDPIVWWELPLFIRRPDWLREPGTRGVTAPDAQKLDVFQRLQWVPFVTGWQLALDLTVSVDVPGGHGHNYHGEFLPYWAALLGSRAGVPVQLTPEIQQKAISWIRENSVRR</sequence>
<keyword evidence="1" id="KW-1133">Transmembrane helix</keyword>
<accession>Q8FLV5</accession>
<dbReference type="ESTHER" id="coref-q8flv5">
    <property type="family name" value="Abhydrolase_9"/>
</dbReference>
<dbReference type="InterPro" id="IPR027787">
    <property type="entry name" value="Alpha/beta-hydrolase_catalytic"/>
</dbReference>
<feature type="transmembrane region" description="Helical" evidence="1">
    <location>
        <begin position="108"/>
        <end position="125"/>
    </location>
</feature>
<feature type="transmembrane region" description="Helical" evidence="1">
    <location>
        <begin position="146"/>
        <end position="170"/>
    </location>
</feature>
<proteinExistence type="predicted"/>
<dbReference type="KEGG" id="cef:CE2754"/>
<dbReference type="InterPro" id="IPR012037">
    <property type="entry name" value="Alpha/beta-hydrolase_fam"/>
</dbReference>
<feature type="domain" description="Alpha/beta-hydrolase N-terminal" evidence="3">
    <location>
        <begin position="65"/>
        <end position="265"/>
    </location>
</feature>
<evidence type="ECO:0008006" key="6">
    <source>
        <dbReference type="Google" id="ProtNLM"/>
    </source>
</evidence>
<keyword evidence="1" id="KW-0812">Transmembrane</keyword>
<dbReference type="eggNOG" id="COG4425">
    <property type="taxonomic scope" value="Bacteria"/>
</dbReference>
<evidence type="ECO:0000313" key="5">
    <source>
        <dbReference type="Proteomes" id="UP000001409"/>
    </source>
</evidence>
<evidence type="ECO:0000259" key="3">
    <source>
        <dbReference type="Pfam" id="PF15420"/>
    </source>
</evidence>
<dbReference type="PIRSF" id="PIRSF007542">
    <property type="entry name" value="UCP007542"/>
    <property type="match status" value="1"/>
</dbReference>
<keyword evidence="5" id="KW-1185">Reference proteome</keyword>
<protein>
    <recommendedName>
        <fullName evidence="6">Alpha/beta-hydrolase catalytic domain-containing protein</fullName>
    </recommendedName>
</protein>
<dbReference type="HOGENOM" id="CLU_023789_0_0_11"/>
<feature type="domain" description="Alpha/beta-hydrolase catalytic" evidence="2">
    <location>
        <begin position="285"/>
        <end position="577"/>
    </location>
</feature>
<reference evidence="4 5" key="1">
    <citation type="journal article" date="2003" name="Genome Res.">
        <title>Comparative complete genome sequence analysis of the amino acid replacements responsible for the thermostability of Corynebacterium efficiens.</title>
        <authorList>
            <person name="Nishio Y."/>
            <person name="Nakamura Y."/>
            <person name="Kawarabayasi Y."/>
            <person name="Usuda Y."/>
            <person name="Kimura E."/>
            <person name="Sugimoto S."/>
            <person name="Matsui K."/>
            <person name="Yamagishi A."/>
            <person name="Kikuchi H."/>
            <person name="Ikeo K."/>
            <person name="Gojobori T."/>
        </authorList>
    </citation>
    <scope>NUCLEOTIDE SEQUENCE [LARGE SCALE GENOMIC DNA]</scope>
    <source>
        <strain evidence="5">DSM 44549 / YS-314 / AJ 12310 / JCM 11189 / NBRC 100395</strain>
    </source>
</reference>